<dbReference type="InterPro" id="IPR050315">
    <property type="entry name" value="FAD-oxidoreductase_2"/>
</dbReference>
<dbReference type="Gene3D" id="3.50.50.60">
    <property type="entry name" value="FAD/NAD(P)-binding domain"/>
    <property type="match status" value="1"/>
</dbReference>
<dbReference type="SUPFAM" id="SSF56425">
    <property type="entry name" value="Succinate dehydrogenase/fumarate reductase flavoprotein, catalytic domain"/>
    <property type="match status" value="1"/>
</dbReference>
<dbReference type="Gene3D" id="3.90.700.10">
    <property type="entry name" value="Succinate dehydrogenase/fumarate reductase flavoprotein, catalytic domain"/>
    <property type="match status" value="1"/>
</dbReference>
<dbReference type="Pfam" id="PF00890">
    <property type="entry name" value="FAD_binding_2"/>
    <property type="match status" value="1"/>
</dbReference>
<evidence type="ECO:0000259" key="5">
    <source>
        <dbReference type="Pfam" id="PF00890"/>
    </source>
</evidence>
<dbReference type="InterPro" id="IPR027477">
    <property type="entry name" value="Succ_DH/fumarate_Rdtase_cat_sf"/>
</dbReference>
<dbReference type="AlphaFoldDB" id="A0A852U847"/>
<accession>A0A852U847</accession>
<keyword evidence="3" id="KW-0274">FAD</keyword>
<dbReference type="PANTHER" id="PTHR43400">
    <property type="entry name" value="FUMARATE REDUCTASE"/>
    <property type="match status" value="1"/>
</dbReference>
<dbReference type="RefSeq" id="WP_179645746.1">
    <property type="nucleotide sequence ID" value="NZ_BAAAYY010000014.1"/>
</dbReference>
<name>A0A852U847_9ACTN</name>
<protein>
    <submittedName>
        <fullName evidence="6">Tricarballylate dehydrogenase</fullName>
    </submittedName>
</protein>
<dbReference type="SUPFAM" id="SSF51905">
    <property type="entry name" value="FAD/NAD(P)-binding domain"/>
    <property type="match status" value="1"/>
</dbReference>
<evidence type="ECO:0000313" key="7">
    <source>
        <dbReference type="Proteomes" id="UP000589036"/>
    </source>
</evidence>
<comment type="caution">
    <text evidence="6">The sequence shown here is derived from an EMBL/GenBank/DDBJ whole genome shotgun (WGS) entry which is preliminary data.</text>
</comment>
<dbReference type="Proteomes" id="UP000589036">
    <property type="component" value="Unassembled WGS sequence"/>
</dbReference>
<proteinExistence type="predicted"/>
<sequence>MPHSRTPADGERYDVVVVGGGNAAFSAAHSARENGASVLVLEKAPEAEAGGNSYYTAGAFRLAHGGLADVRPLLDDPCDERLDSTRLPAYPVSAFTADMERVTDGRNDPEMTRVMVDDSAATVRWLLEKGLRWELLYQRQTYLEDGVWVFFGGLALGTVGGGKGLVAQHTEAARASGVEIRYGARVTDLLREGPAVTGVAVRGEDGEERRIAAGAVVLAAGGFESSADLRRKHLGEGWERALVRGTPLNTGEVLGLALAHGAAPHGDWSSCHSVQWDAGAPPEGGERDLTNGLTRQSYPVGIVVNQDGERFIDEGADYRNYTYAKYGRKVLRQPGGRAFQIFDAKTRPLLRAHEYDNDAITGATADSLEELAAELGIDPGGLTRTVERFNASVHGPEFTPSVKDGRAAHVRPPKSNWALQVDSPPYYGYAVACGITFTFGGLRIAPGSAGVIDTAGAPIPGLYAAGEIVGGLFSGNYPGGSGLIAGAVFGRRAGAAAGAAARRG</sequence>
<dbReference type="PANTHER" id="PTHR43400:SF7">
    <property type="entry name" value="FAD-DEPENDENT OXIDOREDUCTASE 2 FAD BINDING DOMAIN-CONTAINING PROTEIN"/>
    <property type="match status" value="1"/>
</dbReference>
<feature type="domain" description="FAD-dependent oxidoreductase 2 FAD-binding" evidence="5">
    <location>
        <begin position="14"/>
        <end position="481"/>
    </location>
</feature>
<keyword evidence="2" id="KW-0285">Flavoprotein</keyword>
<evidence type="ECO:0000313" key="6">
    <source>
        <dbReference type="EMBL" id="NYE50234.1"/>
    </source>
</evidence>
<dbReference type="InterPro" id="IPR003953">
    <property type="entry name" value="FAD-dep_OxRdtase_2_FAD-bd"/>
</dbReference>
<keyword evidence="4" id="KW-0560">Oxidoreductase</keyword>
<dbReference type="EMBL" id="JACCCC010000001">
    <property type="protein sequence ID" value="NYE50234.1"/>
    <property type="molecule type" value="Genomic_DNA"/>
</dbReference>
<evidence type="ECO:0000256" key="4">
    <source>
        <dbReference type="ARBA" id="ARBA00023002"/>
    </source>
</evidence>
<evidence type="ECO:0000256" key="1">
    <source>
        <dbReference type="ARBA" id="ARBA00001974"/>
    </source>
</evidence>
<dbReference type="NCBIfam" id="NF006130">
    <property type="entry name" value="PRK08274.1"/>
    <property type="match status" value="1"/>
</dbReference>
<reference evidence="6 7" key="1">
    <citation type="submission" date="2020-07" db="EMBL/GenBank/DDBJ databases">
        <title>Sequencing the genomes of 1000 actinobacteria strains.</title>
        <authorList>
            <person name="Klenk H.-P."/>
        </authorList>
    </citation>
    <scope>NUCLEOTIDE SEQUENCE [LARGE SCALE GENOMIC DNA]</scope>
    <source>
        <strain evidence="6 7">CXB654</strain>
    </source>
</reference>
<evidence type="ECO:0000256" key="3">
    <source>
        <dbReference type="ARBA" id="ARBA00022827"/>
    </source>
</evidence>
<organism evidence="6 7">
    <name type="scientific">Spinactinospora alkalitolerans</name>
    <dbReference type="NCBI Taxonomy" id="687207"/>
    <lineage>
        <taxon>Bacteria</taxon>
        <taxon>Bacillati</taxon>
        <taxon>Actinomycetota</taxon>
        <taxon>Actinomycetes</taxon>
        <taxon>Streptosporangiales</taxon>
        <taxon>Nocardiopsidaceae</taxon>
        <taxon>Spinactinospora</taxon>
    </lineage>
</organism>
<comment type="cofactor">
    <cofactor evidence="1">
        <name>FAD</name>
        <dbReference type="ChEBI" id="CHEBI:57692"/>
    </cofactor>
</comment>
<dbReference type="GO" id="GO:0033765">
    <property type="term" value="F:steroid dehydrogenase activity, acting on the CH-CH group of donors"/>
    <property type="evidence" value="ECO:0007669"/>
    <property type="project" value="UniProtKB-ARBA"/>
</dbReference>
<keyword evidence="7" id="KW-1185">Reference proteome</keyword>
<evidence type="ECO:0000256" key="2">
    <source>
        <dbReference type="ARBA" id="ARBA00022630"/>
    </source>
</evidence>
<gene>
    <name evidence="6" type="ORF">HDA32_005354</name>
</gene>
<dbReference type="InterPro" id="IPR036188">
    <property type="entry name" value="FAD/NAD-bd_sf"/>
</dbReference>